<gene>
    <name evidence="2" type="ORF">A3D91_04185</name>
</gene>
<dbReference type="InterPro" id="IPR036895">
    <property type="entry name" value="Uracil-DNA_glycosylase-like_sf"/>
</dbReference>
<name>A0A1F4VAE0_UNCKA</name>
<dbReference type="Gene3D" id="3.40.470.10">
    <property type="entry name" value="Uracil-DNA glycosylase-like domain"/>
    <property type="match status" value="1"/>
</dbReference>
<dbReference type="EMBL" id="MEVD01000013">
    <property type="protein sequence ID" value="OGC53613.1"/>
    <property type="molecule type" value="Genomic_DNA"/>
</dbReference>
<proteinExistence type="predicted"/>
<evidence type="ECO:0000313" key="3">
    <source>
        <dbReference type="Proteomes" id="UP000178127"/>
    </source>
</evidence>
<sequence>MEEHEHYCENIENFPIDKFFQIGKDKGKKVLIVGEAPAPNGWRKSGKAFYTLNGKLLPTGKNLNILLETYELSVEKCSFTELVKCYVGKERKLLTACGGKCWPIFMRQVQSYDFAVLIILGVKTLELLNLYANSSLRMGEITDLEISNKRYTVLPIYHPSSISPIGHKNNLKIFEEHRKLLERLLG</sequence>
<reference evidence="2 3" key="1">
    <citation type="journal article" date="2016" name="Nat. Commun.">
        <title>Thousands of microbial genomes shed light on interconnected biogeochemical processes in an aquifer system.</title>
        <authorList>
            <person name="Anantharaman K."/>
            <person name="Brown C.T."/>
            <person name="Hug L.A."/>
            <person name="Sharon I."/>
            <person name="Castelle C.J."/>
            <person name="Probst A.J."/>
            <person name="Thomas B.C."/>
            <person name="Singh A."/>
            <person name="Wilkins M.J."/>
            <person name="Karaoz U."/>
            <person name="Brodie E.L."/>
            <person name="Williams K.H."/>
            <person name="Hubbard S.S."/>
            <person name="Banfield J.F."/>
        </authorList>
    </citation>
    <scope>NUCLEOTIDE SEQUENCE [LARGE SCALE GENOMIC DNA]</scope>
</reference>
<dbReference type="Proteomes" id="UP000178127">
    <property type="component" value="Unassembled WGS sequence"/>
</dbReference>
<dbReference type="AlphaFoldDB" id="A0A1F4VAE0"/>
<comment type="caution">
    <text evidence="2">The sequence shown here is derived from an EMBL/GenBank/DDBJ whole genome shotgun (WGS) entry which is preliminary data.</text>
</comment>
<dbReference type="InterPro" id="IPR005122">
    <property type="entry name" value="Uracil-DNA_glycosylase-like"/>
</dbReference>
<dbReference type="SUPFAM" id="SSF52141">
    <property type="entry name" value="Uracil-DNA glycosylase-like"/>
    <property type="match status" value="1"/>
</dbReference>
<organism evidence="2 3">
    <name type="scientific">candidate division WWE3 bacterium RIFCSPHIGHO2_02_FULL_38_14</name>
    <dbReference type="NCBI Taxonomy" id="1802620"/>
    <lineage>
        <taxon>Bacteria</taxon>
        <taxon>Katanobacteria</taxon>
    </lineage>
</organism>
<accession>A0A1F4VAE0</accession>
<protein>
    <recommendedName>
        <fullName evidence="1">Uracil-DNA glycosylase-like domain-containing protein</fullName>
    </recommendedName>
</protein>
<feature type="domain" description="Uracil-DNA glycosylase-like" evidence="1">
    <location>
        <begin position="23"/>
        <end position="175"/>
    </location>
</feature>
<evidence type="ECO:0000313" key="2">
    <source>
        <dbReference type="EMBL" id="OGC53613.1"/>
    </source>
</evidence>
<evidence type="ECO:0000259" key="1">
    <source>
        <dbReference type="Pfam" id="PF03167"/>
    </source>
</evidence>
<dbReference type="Pfam" id="PF03167">
    <property type="entry name" value="UDG"/>
    <property type="match status" value="1"/>
</dbReference>